<dbReference type="InterPro" id="IPR005467">
    <property type="entry name" value="His_kinase_dom"/>
</dbReference>
<accession>A0A517MGG9</accession>
<keyword evidence="5" id="KW-0547">Nucleotide-binding</keyword>
<evidence type="ECO:0000313" key="15">
    <source>
        <dbReference type="Proteomes" id="UP000320672"/>
    </source>
</evidence>
<evidence type="ECO:0000259" key="10">
    <source>
        <dbReference type="PROSITE" id="PS50109"/>
    </source>
</evidence>
<keyword evidence="8" id="KW-0902">Two-component regulatory system</keyword>
<evidence type="ECO:0000313" key="14">
    <source>
        <dbReference type="EMBL" id="QDS93983.1"/>
    </source>
</evidence>
<proteinExistence type="predicted"/>
<dbReference type="OrthoDB" id="236031at2"/>
<dbReference type="KEGG" id="rml:FF011L_27600"/>
<evidence type="ECO:0000256" key="8">
    <source>
        <dbReference type="ARBA" id="ARBA00023012"/>
    </source>
</evidence>
<comment type="catalytic activity">
    <reaction evidence="1">
        <text>ATP + protein L-histidine = ADP + protein N-phospho-L-histidine.</text>
        <dbReference type="EC" id="2.7.13.3"/>
    </reaction>
</comment>
<dbReference type="EMBL" id="CP036262">
    <property type="protein sequence ID" value="QDS93983.1"/>
    <property type="molecule type" value="Genomic_DNA"/>
</dbReference>
<sequence>MLNVLDILLVEDDADTRANLCDILELDGHRVRFAATHAEAKQQIQLAPVSVVILDRRLPDGTAEEFLPELRRLLPDVETIVVTGYADMDGTIEAFRNGVADYILKPINPDALRKSVQRLVRQRRTEAELRSEQRFANEILATAEAIVLVLDLNGGIRRFNPYFTKITGWELEELQGLDWFEHCIPPQEKDRIRGVFLSTAHDVHSTGILNPICTKDGGERQIRWSNTTLKDNSGRVTSVLGVGVDVTELVAAEDLAMRSERLAAIGQTMTGLAHESRNALQRIKAGVEVLSLEIPASSEANADLKSIARAANDLHTLLEEVRSYAAPIHLRRKQVRLPDLWRRVWGYLKVSKSGRSAELDDSGCHCEDLVEVDVAKMEQVFRNLFENSLAACSDPAIISVRCESDGPNSILVEVRDNGPGLNAEQQRKLFDPFYTTKSAGTGLGMSIVQRIIDAHRGEIQIVESTTGACFQFRLAKQTSLARQRTCQEI</sequence>
<dbReference type="GO" id="GO:0005524">
    <property type="term" value="F:ATP binding"/>
    <property type="evidence" value="ECO:0007669"/>
    <property type="project" value="UniProtKB-KW"/>
</dbReference>
<dbReference type="PANTHER" id="PTHR43065">
    <property type="entry name" value="SENSOR HISTIDINE KINASE"/>
    <property type="match status" value="1"/>
</dbReference>
<dbReference type="AlphaFoldDB" id="A0A517MGG9"/>
<dbReference type="EC" id="2.7.13.3" evidence="2"/>
<dbReference type="Gene3D" id="1.10.287.130">
    <property type="match status" value="1"/>
</dbReference>
<keyword evidence="4 14" id="KW-0808">Transferase</keyword>
<dbReference type="InterPro" id="IPR000014">
    <property type="entry name" value="PAS"/>
</dbReference>
<evidence type="ECO:0000259" key="13">
    <source>
        <dbReference type="PROSITE" id="PS50113"/>
    </source>
</evidence>
<dbReference type="SUPFAM" id="SSF55785">
    <property type="entry name" value="PYP-like sensor domain (PAS domain)"/>
    <property type="match status" value="1"/>
</dbReference>
<evidence type="ECO:0000256" key="6">
    <source>
        <dbReference type="ARBA" id="ARBA00022777"/>
    </source>
</evidence>
<dbReference type="InterPro" id="IPR013767">
    <property type="entry name" value="PAS_fold"/>
</dbReference>
<evidence type="ECO:0000259" key="11">
    <source>
        <dbReference type="PROSITE" id="PS50110"/>
    </source>
</evidence>
<dbReference type="Gene3D" id="3.40.50.2300">
    <property type="match status" value="1"/>
</dbReference>
<dbReference type="Pfam" id="PF00989">
    <property type="entry name" value="PAS"/>
    <property type="match status" value="1"/>
</dbReference>
<dbReference type="CDD" id="cd00130">
    <property type="entry name" value="PAS"/>
    <property type="match status" value="1"/>
</dbReference>
<dbReference type="GO" id="GO:0004673">
    <property type="term" value="F:protein histidine kinase activity"/>
    <property type="evidence" value="ECO:0007669"/>
    <property type="project" value="UniProtKB-EC"/>
</dbReference>
<dbReference type="Proteomes" id="UP000320672">
    <property type="component" value="Chromosome"/>
</dbReference>
<evidence type="ECO:0000256" key="9">
    <source>
        <dbReference type="PROSITE-ProRule" id="PRU00169"/>
    </source>
</evidence>
<dbReference type="PANTHER" id="PTHR43065:SF10">
    <property type="entry name" value="PEROXIDE STRESS-ACTIVATED HISTIDINE KINASE MAK3"/>
    <property type="match status" value="1"/>
</dbReference>
<evidence type="ECO:0000256" key="7">
    <source>
        <dbReference type="ARBA" id="ARBA00022840"/>
    </source>
</evidence>
<dbReference type="InterPro" id="IPR001789">
    <property type="entry name" value="Sig_transdc_resp-reg_receiver"/>
</dbReference>
<dbReference type="InterPro" id="IPR035965">
    <property type="entry name" value="PAS-like_dom_sf"/>
</dbReference>
<name>A0A517MGG9_9BACT</name>
<keyword evidence="3 9" id="KW-0597">Phosphoprotein</keyword>
<dbReference type="InterPro" id="IPR003594">
    <property type="entry name" value="HATPase_dom"/>
</dbReference>
<dbReference type="Pfam" id="PF00072">
    <property type="entry name" value="Response_reg"/>
    <property type="match status" value="1"/>
</dbReference>
<dbReference type="GO" id="GO:0006355">
    <property type="term" value="P:regulation of DNA-templated transcription"/>
    <property type="evidence" value="ECO:0007669"/>
    <property type="project" value="InterPro"/>
</dbReference>
<dbReference type="RefSeq" id="WP_145352054.1">
    <property type="nucleotide sequence ID" value="NZ_CP036262.1"/>
</dbReference>
<evidence type="ECO:0000256" key="2">
    <source>
        <dbReference type="ARBA" id="ARBA00012438"/>
    </source>
</evidence>
<dbReference type="InterPro" id="IPR000700">
    <property type="entry name" value="PAS-assoc_C"/>
</dbReference>
<dbReference type="PROSITE" id="PS50110">
    <property type="entry name" value="RESPONSE_REGULATORY"/>
    <property type="match status" value="1"/>
</dbReference>
<evidence type="ECO:0000256" key="5">
    <source>
        <dbReference type="ARBA" id="ARBA00022741"/>
    </source>
</evidence>
<dbReference type="CDD" id="cd00075">
    <property type="entry name" value="HATPase"/>
    <property type="match status" value="1"/>
</dbReference>
<feature type="modified residue" description="4-aspartylphosphate" evidence="9">
    <location>
        <position position="55"/>
    </location>
</feature>
<dbReference type="PRINTS" id="PR00344">
    <property type="entry name" value="BCTRLSENSOR"/>
</dbReference>
<keyword evidence="7" id="KW-0067">ATP-binding</keyword>
<reference evidence="14 15" key="1">
    <citation type="submission" date="2019-02" db="EMBL/GenBank/DDBJ databases">
        <title>Deep-cultivation of Planctomycetes and their phenomic and genomic characterization uncovers novel biology.</title>
        <authorList>
            <person name="Wiegand S."/>
            <person name="Jogler M."/>
            <person name="Boedeker C."/>
            <person name="Pinto D."/>
            <person name="Vollmers J."/>
            <person name="Rivas-Marin E."/>
            <person name="Kohn T."/>
            <person name="Peeters S.H."/>
            <person name="Heuer A."/>
            <person name="Rast P."/>
            <person name="Oberbeckmann S."/>
            <person name="Bunk B."/>
            <person name="Jeske O."/>
            <person name="Meyerdierks A."/>
            <person name="Storesund J.E."/>
            <person name="Kallscheuer N."/>
            <person name="Luecker S."/>
            <person name="Lage O.M."/>
            <person name="Pohl T."/>
            <person name="Merkel B.J."/>
            <person name="Hornburger P."/>
            <person name="Mueller R.-W."/>
            <person name="Bruemmer F."/>
            <person name="Labrenz M."/>
            <person name="Spormann A.M."/>
            <person name="Op den Camp H."/>
            <person name="Overmann J."/>
            <person name="Amann R."/>
            <person name="Jetten M.S.M."/>
            <person name="Mascher T."/>
            <person name="Medema M.H."/>
            <person name="Devos D.P."/>
            <person name="Kaster A.-K."/>
            <person name="Ovreas L."/>
            <person name="Rohde M."/>
            <person name="Galperin M.Y."/>
            <person name="Jogler C."/>
        </authorList>
    </citation>
    <scope>NUCLEOTIDE SEQUENCE [LARGE SCALE GENOMIC DNA]</scope>
    <source>
        <strain evidence="14 15">FF011L</strain>
    </source>
</reference>
<evidence type="ECO:0000259" key="12">
    <source>
        <dbReference type="PROSITE" id="PS50112"/>
    </source>
</evidence>
<keyword evidence="6" id="KW-0418">Kinase</keyword>
<dbReference type="SMART" id="SM00091">
    <property type="entry name" value="PAS"/>
    <property type="match status" value="1"/>
</dbReference>
<dbReference type="GO" id="GO:0000160">
    <property type="term" value="P:phosphorelay signal transduction system"/>
    <property type="evidence" value="ECO:0007669"/>
    <property type="project" value="UniProtKB-KW"/>
</dbReference>
<dbReference type="SUPFAM" id="SSF52172">
    <property type="entry name" value="CheY-like"/>
    <property type="match status" value="1"/>
</dbReference>
<dbReference type="SUPFAM" id="SSF55874">
    <property type="entry name" value="ATPase domain of HSP90 chaperone/DNA topoisomerase II/histidine kinase"/>
    <property type="match status" value="1"/>
</dbReference>
<feature type="domain" description="Response regulatory" evidence="11">
    <location>
        <begin position="6"/>
        <end position="120"/>
    </location>
</feature>
<dbReference type="InterPro" id="IPR011006">
    <property type="entry name" value="CheY-like_superfamily"/>
</dbReference>
<feature type="domain" description="PAS" evidence="12">
    <location>
        <begin position="132"/>
        <end position="204"/>
    </location>
</feature>
<keyword evidence="15" id="KW-1185">Reference proteome</keyword>
<evidence type="ECO:0000256" key="1">
    <source>
        <dbReference type="ARBA" id="ARBA00000085"/>
    </source>
</evidence>
<dbReference type="SMART" id="SM00387">
    <property type="entry name" value="HATPase_c"/>
    <property type="match status" value="1"/>
</dbReference>
<dbReference type="SMART" id="SM00448">
    <property type="entry name" value="REC"/>
    <property type="match status" value="1"/>
</dbReference>
<dbReference type="InterPro" id="IPR004358">
    <property type="entry name" value="Sig_transdc_His_kin-like_C"/>
</dbReference>
<dbReference type="InterPro" id="IPR036890">
    <property type="entry name" value="HATPase_C_sf"/>
</dbReference>
<dbReference type="NCBIfam" id="TIGR00229">
    <property type="entry name" value="sensory_box"/>
    <property type="match status" value="1"/>
</dbReference>
<dbReference type="Gene3D" id="3.30.450.20">
    <property type="entry name" value="PAS domain"/>
    <property type="match status" value="1"/>
</dbReference>
<evidence type="ECO:0000256" key="4">
    <source>
        <dbReference type="ARBA" id="ARBA00022679"/>
    </source>
</evidence>
<dbReference type="PROSITE" id="PS50112">
    <property type="entry name" value="PAS"/>
    <property type="match status" value="1"/>
</dbReference>
<evidence type="ECO:0000256" key="3">
    <source>
        <dbReference type="ARBA" id="ARBA00022553"/>
    </source>
</evidence>
<dbReference type="Pfam" id="PF02518">
    <property type="entry name" value="HATPase_c"/>
    <property type="match status" value="1"/>
</dbReference>
<dbReference type="PROSITE" id="PS50113">
    <property type="entry name" value="PAC"/>
    <property type="match status" value="1"/>
</dbReference>
<dbReference type="Gene3D" id="3.30.565.10">
    <property type="entry name" value="Histidine kinase-like ATPase, C-terminal domain"/>
    <property type="match status" value="1"/>
</dbReference>
<feature type="domain" description="PAC" evidence="13">
    <location>
        <begin position="202"/>
        <end position="258"/>
    </location>
</feature>
<dbReference type="PROSITE" id="PS50109">
    <property type="entry name" value="HIS_KIN"/>
    <property type="match status" value="1"/>
</dbReference>
<protein>
    <recommendedName>
        <fullName evidence="2">histidine kinase</fullName>
        <ecNumber evidence="2">2.7.13.3</ecNumber>
    </recommendedName>
</protein>
<feature type="domain" description="Histidine kinase" evidence="10">
    <location>
        <begin position="271"/>
        <end position="478"/>
    </location>
</feature>
<organism evidence="14 15">
    <name type="scientific">Roseimaritima multifibrata</name>
    <dbReference type="NCBI Taxonomy" id="1930274"/>
    <lineage>
        <taxon>Bacteria</taxon>
        <taxon>Pseudomonadati</taxon>
        <taxon>Planctomycetota</taxon>
        <taxon>Planctomycetia</taxon>
        <taxon>Pirellulales</taxon>
        <taxon>Pirellulaceae</taxon>
        <taxon>Roseimaritima</taxon>
    </lineage>
</organism>
<gene>
    <name evidence="14" type="primary">zraS_3</name>
    <name evidence="14" type="ORF">FF011L_27600</name>
</gene>